<dbReference type="WormBase" id="CBG11700">
    <property type="protein sequence ID" value="CBP47392"/>
    <property type="gene ID" value="WBGene00032784"/>
</dbReference>
<dbReference type="KEGG" id="cbr:CBG_11700"/>
<dbReference type="EMBL" id="HE601289">
    <property type="protein sequence ID" value="CAP30872.1"/>
    <property type="molecule type" value="Genomic_DNA"/>
</dbReference>
<sequence>MSSTSNIRNVYFILKSLEIADIFQRFSVFLKIENYDFLKMGDFVCSDLPSGLKFPVILEDSWFKNPEIELEIRTNGHTYAGILMIGKPENQNFSISGTTTVYRIREPADHISLECTILVEEFSSKILEKSEILEEKKIGITRETQTERAKKLVQRDGETQFPSFVSLRIARFLSHSSPHSTRISANFGPDTIDYRTPAGKV</sequence>
<dbReference type="InParanoid" id="A8XDX7"/>
<dbReference type="OMA" id="HISLECT"/>
<dbReference type="Proteomes" id="UP000008549">
    <property type="component" value="Unassembled WGS sequence"/>
</dbReference>
<evidence type="ECO:0000313" key="1">
    <source>
        <dbReference type="EMBL" id="CAP30872.1"/>
    </source>
</evidence>
<dbReference type="CTD" id="8582952"/>
<evidence type="ECO:0000313" key="3">
    <source>
        <dbReference type="WormBase" id="CBG11700"/>
    </source>
</evidence>
<dbReference type="GeneID" id="8582952"/>
<dbReference type="eggNOG" id="ENOG502TII4">
    <property type="taxonomic scope" value="Eukaryota"/>
</dbReference>
<organism evidence="1 2">
    <name type="scientific">Caenorhabditis briggsae</name>
    <dbReference type="NCBI Taxonomy" id="6238"/>
    <lineage>
        <taxon>Eukaryota</taxon>
        <taxon>Metazoa</taxon>
        <taxon>Ecdysozoa</taxon>
        <taxon>Nematoda</taxon>
        <taxon>Chromadorea</taxon>
        <taxon>Rhabditida</taxon>
        <taxon>Rhabditina</taxon>
        <taxon>Rhabditomorpha</taxon>
        <taxon>Rhabditoidea</taxon>
        <taxon>Rhabditidae</taxon>
        <taxon>Peloderinae</taxon>
        <taxon>Caenorhabditis</taxon>
    </lineage>
</organism>
<gene>
    <name evidence="1 3" type="ORF">CBG11700</name>
    <name evidence="1" type="ORF">CBG_11700</name>
</gene>
<keyword evidence="2" id="KW-1185">Reference proteome</keyword>
<reference evidence="1 2" key="2">
    <citation type="journal article" date="2011" name="PLoS Genet.">
        <title>Caenorhabditis briggsae recombinant inbred line genotypes reveal inter-strain incompatibility and the evolution of recombination.</title>
        <authorList>
            <person name="Ross J.A."/>
            <person name="Koboldt D.C."/>
            <person name="Staisch J.E."/>
            <person name="Chamberlin H.M."/>
            <person name="Gupta B.P."/>
            <person name="Miller R.D."/>
            <person name="Baird S.E."/>
            <person name="Haag E.S."/>
        </authorList>
    </citation>
    <scope>NUCLEOTIDE SEQUENCE [LARGE SCALE GENOMIC DNA]</scope>
    <source>
        <strain evidence="1 2">AF16</strain>
    </source>
</reference>
<evidence type="ECO:0000313" key="2">
    <source>
        <dbReference type="Proteomes" id="UP000008549"/>
    </source>
</evidence>
<dbReference type="HOGENOM" id="CLU_1534005_0_0_1"/>
<accession>A8XDX7</accession>
<name>A8XDX7_CAEBR</name>
<protein>
    <submittedName>
        <fullName evidence="1">Protein CBG11700</fullName>
    </submittedName>
</protein>
<reference evidence="1 2" key="1">
    <citation type="journal article" date="2003" name="PLoS Biol.">
        <title>The genome sequence of Caenorhabditis briggsae: a platform for comparative genomics.</title>
        <authorList>
            <person name="Stein L.D."/>
            <person name="Bao Z."/>
            <person name="Blasiar D."/>
            <person name="Blumenthal T."/>
            <person name="Brent M.R."/>
            <person name="Chen N."/>
            <person name="Chinwalla A."/>
            <person name="Clarke L."/>
            <person name="Clee C."/>
            <person name="Coghlan A."/>
            <person name="Coulson A."/>
            <person name="D'Eustachio P."/>
            <person name="Fitch D.H."/>
            <person name="Fulton L.A."/>
            <person name="Fulton R.E."/>
            <person name="Griffiths-Jones S."/>
            <person name="Harris T.W."/>
            <person name="Hillier L.W."/>
            <person name="Kamath R."/>
            <person name="Kuwabara P.E."/>
            <person name="Mardis E.R."/>
            <person name="Marra M.A."/>
            <person name="Miner T.L."/>
            <person name="Minx P."/>
            <person name="Mullikin J.C."/>
            <person name="Plumb R.W."/>
            <person name="Rogers J."/>
            <person name="Schein J.E."/>
            <person name="Sohrmann M."/>
            <person name="Spieth J."/>
            <person name="Stajich J.E."/>
            <person name="Wei C."/>
            <person name="Willey D."/>
            <person name="Wilson R.K."/>
            <person name="Durbin R."/>
            <person name="Waterston R.H."/>
        </authorList>
    </citation>
    <scope>NUCLEOTIDE SEQUENCE [LARGE SCALE GENOMIC DNA]</scope>
    <source>
        <strain evidence="1 2">AF16</strain>
    </source>
</reference>
<proteinExistence type="predicted"/>
<dbReference type="AlphaFoldDB" id="A8XDX7"/>
<dbReference type="RefSeq" id="XP_002640958.1">
    <property type="nucleotide sequence ID" value="XM_002640912.1"/>
</dbReference>